<accession>A0A1D2NJ36</accession>
<evidence type="ECO:0000256" key="1">
    <source>
        <dbReference type="SAM" id="Phobius"/>
    </source>
</evidence>
<sequence length="223" mass="25396">MAASAPRLEKARGRARLIAQMLFVIHLVMVYTAILVAFFFFWVAFRVWKDETTPEVSTTINGTKITSMKAAWMIDDLTYDEKADLLTTSFLLAVVTFLTYVPQFYSATILMKGTEKNLAAKKALGHVDFHQHIQLLYLFVEVVFLMVSTYANVLDDYVDILGWRNVFLSSFFRITCMLVVDLFGKELDQVIEKAPKKEKVVKVLAKVHLNPPPYNEATKGDIV</sequence>
<proteinExistence type="predicted"/>
<evidence type="ECO:0000313" key="3">
    <source>
        <dbReference type="Proteomes" id="UP000094527"/>
    </source>
</evidence>
<keyword evidence="1" id="KW-0812">Transmembrane</keyword>
<evidence type="ECO:0000313" key="2">
    <source>
        <dbReference type="EMBL" id="ODN05222.1"/>
    </source>
</evidence>
<feature type="transmembrane region" description="Helical" evidence="1">
    <location>
        <begin position="132"/>
        <end position="151"/>
    </location>
</feature>
<dbReference type="EMBL" id="LJIJ01000028">
    <property type="protein sequence ID" value="ODN05222.1"/>
    <property type="molecule type" value="Genomic_DNA"/>
</dbReference>
<comment type="caution">
    <text evidence="2">The sequence shown here is derived from an EMBL/GenBank/DDBJ whole genome shotgun (WGS) entry which is preliminary data.</text>
</comment>
<protein>
    <submittedName>
        <fullName evidence="2">Uncharacterized protein</fullName>
    </submittedName>
</protein>
<feature type="transmembrane region" description="Helical" evidence="1">
    <location>
        <begin position="21"/>
        <end position="45"/>
    </location>
</feature>
<dbReference type="AlphaFoldDB" id="A0A1D2NJ36"/>
<organism evidence="2 3">
    <name type="scientific">Orchesella cincta</name>
    <name type="common">Springtail</name>
    <name type="synonym">Podura cincta</name>
    <dbReference type="NCBI Taxonomy" id="48709"/>
    <lineage>
        <taxon>Eukaryota</taxon>
        <taxon>Metazoa</taxon>
        <taxon>Ecdysozoa</taxon>
        <taxon>Arthropoda</taxon>
        <taxon>Hexapoda</taxon>
        <taxon>Collembola</taxon>
        <taxon>Entomobryomorpha</taxon>
        <taxon>Entomobryoidea</taxon>
        <taxon>Orchesellidae</taxon>
        <taxon>Orchesellinae</taxon>
        <taxon>Orchesella</taxon>
    </lineage>
</organism>
<gene>
    <name evidence="2" type="ORF">Ocin01_01460</name>
</gene>
<keyword evidence="3" id="KW-1185">Reference proteome</keyword>
<feature type="transmembrane region" description="Helical" evidence="1">
    <location>
        <begin position="90"/>
        <end position="111"/>
    </location>
</feature>
<reference evidence="2 3" key="1">
    <citation type="journal article" date="2016" name="Genome Biol. Evol.">
        <title>Gene Family Evolution Reflects Adaptation to Soil Environmental Stressors in the Genome of the Collembolan Orchesella cincta.</title>
        <authorList>
            <person name="Faddeeva-Vakhrusheva A."/>
            <person name="Derks M.F."/>
            <person name="Anvar S.Y."/>
            <person name="Agamennone V."/>
            <person name="Suring W."/>
            <person name="Smit S."/>
            <person name="van Straalen N.M."/>
            <person name="Roelofs D."/>
        </authorList>
    </citation>
    <scope>NUCLEOTIDE SEQUENCE [LARGE SCALE GENOMIC DNA]</scope>
    <source>
        <tissue evidence="2">Mixed pool</tissue>
    </source>
</reference>
<keyword evidence="1" id="KW-0472">Membrane</keyword>
<dbReference type="Proteomes" id="UP000094527">
    <property type="component" value="Unassembled WGS sequence"/>
</dbReference>
<name>A0A1D2NJ36_ORCCI</name>
<keyword evidence="1" id="KW-1133">Transmembrane helix</keyword>